<dbReference type="InterPro" id="IPR004294">
    <property type="entry name" value="Carotenoid_Oase"/>
</dbReference>
<evidence type="ECO:0000313" key="9">
    <source>
        <dbReference type="Proteomes" id="UP000069443"/>
    </source>
</evidence>
<feature type="compositionally biased region" description="Low complexity" evidence="7">
    <location>
        <begin position="1"/>
        <end position="20"/>
    </location>
</feature>
<keyword evidence="3 6" id="KW-0560">Oxidoreductase</keyword>
<reference evidence="9" key="1">
    <citation type="journal article" date="2016" name="Genome Announc.">
        <title>Draft Genome Sequences of Five Rapidly Growing Mycobacterium Species, M. thermoresistibile, M. fortuitum subsp. acetamidolyticum, M. canariasense, M. brisbanense, and M. novocastrense.</title>
        <authorList>
            <person name="Katahira K."/>
            <person name="Ogura Y."/>
            <person name="Gotoh Y."/>
            <person name="Hayashi T."/>
        </authorList>
    </citation>
    <scope>NUCLEOTIDE SEQUENCE [LARGE SCALE GENOMIC DNA]</scope>
    <source>
        <strain evidence="9">JCM15298</strain>
    </source>
</reference>
<dbReference type="AlphaFoldDB" id="A0A117I8T0"/>
<feature type="binding site" evidence="5">
    <location>
        <position position="308"/>
    </location>
    <ligand>
        <name>Fe cation</name>
        <dbReference type="ChEBI" id="CHEBI:24875"/>
        <note>catalytic</note>
    </ligand>
</feature>
<proteinExistence type="inferred from homology"/>
<protein>
    <recommendedName>
        <fullName evidence="6">Dioxygenase</fullName>
        <ecNumber evidence="6">1.13.11.-</ecNumber>
    </recommendedName>
</protein>
<dbReference type="PANTHER" id="PTHR10543:SF89">
    <property type="entry name" value="CAROTENOID 9,10(9',10')-CLEAVAGE DIOXYGENASE 1"/>
    <property type="match status" value="1"/>
</dbReference>
<evidence type="ECO:0000256" key="5">
    <source>
        <dbReference type="PIRSR" id="PIRSR604294-1"/>
    </source>
</evidence>
<sequence length="513" mass="57050">MITPQNTPPTQVVPHPQAPQRHAADVDWDTTNMFLNGPFAPWHEETEAFDLPVVGKLPDDLAGALFRVVGNPRFRPLDLDRYHWWEGDGGVAGCYIRDGRAALRMRWVMTETMKIEVEAGEAIYSGFVNGSSIHKPLPAGAPPAKNVANTNVGLFADHLLVYYEGGLPYSLNPENLHTYGEFDFSGGIDVLCTAHYKIDPHTGDMLFFAAVGNNLTWYQADVKTAKIVDAYTFDMGCPAMVHDYVTSEHHAIFLISPAQFRRDRIEQGRPGVLWDEGAVPSGSRFAVLDRRTHQLRWYDTGLMLAPTHFFNAYETQTGITVDLHVISRLGNPAEHPDDAVNSHLWFPPAMAWRFRLDNATGRCSQEMLSGVAGEFPKINDAWAGRVNRYGYFVTTRALSPQTMSDGLARHDFTTGQTIVIEGPDGLTSPSEPVFVQRRGATTENDGYLLSIWWDPATGLSEVLVHETTLFTREPLARIKLPVRIPFSFHGSWANAEELDAAIAASKRTDISGR</sequence>
<keyword evidence="9" id="KW-1185">Reference proteome</keyword>
<evidence type="ECO:0000256" key="1">
    <source>
        <dbReference type="ARBA" id="ARBA00006787"/>
    </source>
</evidence>
<dbReference type="Proteomes" id="UP000069443">
    <property type="component" value="Unassembled WGS sequence"/>
</dbReference>
<dbReference type="OrthoDB" id="6636843at2"/>
<dbReference type="GO" id="GO:0046872">
    <property type="term" value="F:metal ion binding"/>
    <property type="evidence" value="ECO:0007669"/>
    <property type="project" value="UniProtKB-KW"/>
</dbReference>
<keyword evidence="4 5" id="KW-0408">Iron</keyword>
<feature type="binding site" evidence="5">
    <location>
        <position position="489"/>
    </location>
    <ligand>
        <name>Fe cation</name>
        <dbReference type="ChEBI" id="CHEBI:24875"/>
        <note>catalytic</note>
    </ligand>
</feature>
<dbReference type="GO" id="GO:0016121">
    <property type="term" value="P:carotene catabolic process"/>
    <property type="evidence" value="ECO:0007669"/>
    <property type="project" value="TreeGrafter"/>
</dbReference>
<organism evidence="8 9">
    <name type="scientific">Mycolicibacterium canariasense</name>
    <name type="common">Mycobacterium canariasense</name>
    <dbReference type="NCBI Taxonomy" id="228230"/>
    <lineage>
        <taxon>Bacteria</taxon>
        <taxon>Bacillati</taxon>
        <taxon>Actinomycetota</taxon>
        <taxon>Actinomycetes</taxon>
        <taxon>Mycobacteriales</taxon>
        <taxon>Mycobacteriaceae</taxon>
        <taxon>Mycolicibacterium</taxon>
    </lineage>
</organism>
<reference evidence="9" key="2">
    <citation type="submission" date="2016-02" db="EMBL/GenBank/DDBJ databases">
        <title>Draft genome sequence of five rapidly growing Mycobacterium species.</title>
        <authorList>
            <person name="Katahira K."/>
            <person name="Gotou Y."/>
            <person name="Iida K."/>
            <person name="Ogura Y."/>
            <person name="Hayashi T."/>
        </authorList>
    </citation>
    <scope>NUCLEOTIDE SEQUENCE [LARGE SCALE GENOMIC DNA]</scope>
    <source>
        <strain evidence="9">JCM15298</strain>
    </source>
</reference>
<dbReference type="RefSeq" id="WP_084394986.1">
    <property type="nucleotide sequence ID" value="NZ_BCSY01000021.1"/>
</dbReference>
<keyword evidence="2 5" id="KW-0479">Metal-binding</keyword>
<evidence type="ECO:0000256" key="6">
    <source>
        <dbReference type="RuleBase" id="RU364048"/>
    </source>
</evidence>
<feature type="binding site" evidence="5">
    <location>
        <position position="242"/>
    </location>
    <ligand>
        <name>Fe cation</name>
        <dbReference type="ChEBI" id="CHEBI:24875"/>
        <note>catalytic</note>
    </ligand>
</feature>
<feature type="region of interest" description="Disordered" evidence="7">
    <location>
        <begin position="1"/>
        <end position="22"/>
    </location>
</feature>
<evidence type="ECO:0000256" key="4">
    <source>
        <dbReference type="ARBA" id="ARBA00023004"/>
    </source>
</evidence>
<evidence type="ECO:0000256" key="7">
    <source>
        <dbReference type="SAM" id="MobiDB-lite"/>
    </source>
</evidence>
<comment type="caution">
    <text evidence="8">The sequence shown here is derived from an EMBL/GenBank/DDBJ whole genome shotgun (WGS) entry which is preliminary data.</text>
</comment>
<keyword evidence="6 8" id="KW-0223">Dioxygenase</keyword>
<accession>A0A117I8T0</accession>
<comment type="similarity">
    <text evidence="1 6">Belongs to the carotenoid oxygenase family.</text>
</comment>
<name>A0A117I8T0_MYCCR</name>
<gene>
    <name evidence="8" type="ORF">RMCC_0631</name>
</gene>
<dbReference type="EMBL" id="BCSY01000021">
    <property type="protein sequence ID" value="GAS93665.1"/>
    <property type="molecule type" value="Genomic_DNA"/>
</dbReference>
<dbReference type="GO" id="GO:0010436">
    <property type="term" value="F:carotenoid dioxygenase activity"/>
    <property type="evidence" value="ECO:0007669"/>
    <property type="project" value="TreeGrafter"/>
</dbReference>
<evidence type="ECO:0000313" key="8">
    <source>
        <dbReference type="EMBL" id="GAS93665.1"/>
    </source>
</evidence>
<dbReference type="Pfam" id="PF03055">
    <property type="entry name" value="RPE65"/>
    <property type="match status" value="1"/>
</dbReference>
<dbReference type="STRING" id="228230.RMCC_0631"/>
<feature type="binding site" evidence="5">
    <location>
        <position position="195"/>
    </location>
    <ligand>
        <name>Fe cation</name>
        <dbReference type="ChEBI" id="CHEBI:24875"/>
        <note>catalytic</note>
    </ligand>
</feature>
<comment type="cofactor">
    <cofactor evidence="5 6">
        <name>Fe(2+)</name>
        <dbReference type="ChEBI" id="CHEBI:29033"/>
    </cofactor>
    <text evidence="5 6">Binds 1 Fe(2+) ion per subunit.</text>
</comment>
<dbReference type="EC" id="1.13.11.-" evidence="6"/>
<evidence type="ECO:0000256" key="3">
    <source>
        <dbReference type="ARBA" id="ARBA00023002"/>
    </source>
</evidence>
<evidence type="ECO:0000256" key="2">
    <source>
        <dbReference type="ARBA" id="ARBA00022723"/>
    </source>
</evidence>
<dbReference type="PANTHER" id="PTHR10543">
    <property type="entry name" value="BETA-CAROTENE DIOXYGENASE"/>
    <property type="match status" value="1"/>
</dbReference>